<dbReference type="Gene3D" id="3.40.50.11570">
    <property type="entry name" value="Protein of unknown function DUF257"/>
    <property type="match status" value="1"/>
</dbReference>
<evidence type="ECO:0000313" key="3">
    <source>
        <dbReference type="Proteomes" id="UP000000810"/>
    </source>
</evidence>
<reference evidence="1" key="2">
    <citation type="journal article" date="2000" name="J. Mol. Biol.">
        <title>Archaeal homologs of eukaryotic methylation guide small nucleolar RNAs: lessons from the Pyrococcus genomes.</title>
        <authorList>
            <person name="Gaspin C."/>
            <person name="Cavaille J."/>
            <person name="Erauso G."/>
        </authorList>
    </citation>
    <scope>NUCLEOTIDE SEQUENCE</scope>
    <source>
        <strain evidence="1">Orsay</strain>
    </source>
</reference>
<name>Q9UZQ0_PYRAB</name>
<dbReference type="OrthoDB" id="85940at2157"/>
<dbReference type="AlphaFoldDB" id="Q9UZQ0"/>
<dbReference type="RefSeq" id="WP_010868213.1">
    <property type="nucleotide sequence ID" value="NC_000868.1"/>
</dbReference>
<reference evidence="2 4" key="5">
    <citation type="journal article" date="2012" name="Curr. Microbiol.">
        <title>Re-annotation of two hyperthermophilic archaea Pyrococcus abyssi GE5 and Pyrococcus furiosus DSM 3638.</title>
        <authorList>
            <person name="Gao J."/>
            <person name="Wang J."/>
        </authorList>
    </citation>
    <scope>GENOME REANNOTATION</scope>
    <source>
        <strain evidence="2">GE5</strain>
        <strain evidence="4">GE5 / Orsay</strain>
    </source>
</reference>
<gene>
    <name evidence="1" type="ordered locus">PAB1640</name>
</gene>
<protein>
    <submittedName>
        <fullName evidence="1">Uncharacterized protein</fullName>
    </submittedName>
</protein>
<dbReference type="eggNOG" id="arCOG03791">
    <property type="taxonomic scope" value="Archaea"/>
</dbReference>
<proteinExistence type="predicted"/>
<accession>Q9UZQ0</accession>
<dbReference type="HOGENOM" id="CLU_102063_1_0_2"/>
<reference evidence="1" key="1">
    <citation type="submission" date="1999-07" db="EMBL/GenBank/DDBJ databases">
        <authorList>
            <person name="Genoscope"/>
        </authorList>
    </citation>
    <scope>NUCLEOTIDE SEQUENCE</scope>
    <source>
        <strain evidence="1">Orsay</strain>
    </source>
</reference>
<reference evidence="1 3" key="4">
    <citation type="journal article" date="2003" name="Mol. Microbiol.">
        <title>An integrated analysis of the genome of the hyperthermophilic archaeon Pyrococcus abyssi.</title>
        <authorList>
            <person name="Cohen G."/>
            <person name="Barbe V."/>
            <person name="Flament D."/>
            <person name="Galperin M."/>
            <person name="Heilig R."/>
            <person name="Ripp R."/>
            <person name="Lecompte O."/>
            <person name="Prieur D."/>
            <person name="Poch O."/>
            <person name="Quellerou J."/>
            <person name="Thierry J.C."/>
            <person name="Van der Oost J."/>
            <person name="Weissenbach J."/>
            <person name="Zivanovic Y."/>
            <person name="Forterre P."/>
        </authorList>
    </citation>
    <scope>NUCLEOTIDE SEQUENCE [LARGE SCALE GENOMIC DNA]</scope>
    <source>
        <strain evidence="3">GE5 / Orsay</strain>
        <strain evidence="1">Orsay</strain>
    </source>
</reference>
<dbReference type="STRING" id="272844.PAB1640"/>
<evidence type="ECO:0000313" key="2">
    <source>
        <dbReference type="EMBL" id="CCE70508.1"/>
    </source>
</evidence>
<dbReference type="PATRIC" id="fig|272844.11.peg.1151"/>
<organism evidence="1 3">
    <name type="scientific">Pyrococcus abyssi (strain GE5 / Orsay)</name>
    <dbReference type="NCBI Taxonomy" id="272844"/>
    <lineage>
        <taxon>Archaea</taxon>
        <taxon>Methanobacteriati</taxon>
        <taxon>Methanobacteriota</taxon>
        <taxon>Thermococci</taxon>
        <taxon>Thermococcales</taxon>
        <taxon>Thermococcaceae</taxon>
        <taxon>Pyrococcus</taxon>
    </lineage>
</organism>
<reference evidence="1" key="3">
    <citation type="journal article" date="2001" name="Genome Res.">
        <title>Genome evolution at the genus level: comparison of three complete genomes of hyperthermophilic archaea.</title>
        <authorList>
            <person name="Lecompte O."/>
            <person name="Ripp R."/>
            <person name="Puzos-Barbe V."/>
            <person name="Duprat S."/>
            <person name="Heilig R."/>
            <person name="Dietrich J."/>
            <person name="Thierry J.C."/>
            <person name="Poch O."/>
        </authorList>
    </citation>
    <scope>NUCLEOTIDE SEQUENCE</scope>
    <source>
        <strain evidence="1">Orsay</strain>
    </source>
</reference>
<dbReference type="InterPro" id="IPR005489">
    <property type="entry name" value="DUF257"/>
</dbReference>
<dbReference type="PIR" id="A75088">
    <property type="entry name" value="A75088"/>
</dbReference>
<dbReference type="KEGG" id="pab:PAB1640"/>
<dbReference type="Pfam" id="PF03192">
    <property type="entry name" value="DUF257"/>
    <property type="match status" value="1"/>
</dbReference>
<dbReference type="Proteomes" id="UP000000810">
    <property type="component" value="Chromosome"/>
</dbReference>
<evidence type="ECO:0000313" key="1">
    <source>
        <dbReference type="EMBL" id="CAB50006.1"/>
    </source>
</evidence>
<dbReference type="EMBL" id="AJ248286">
    <property type="protein sequence ID" value="CAB50006.1"/>
    <property type="molecule type" value="Genomic_DNA"/>
</dbReference>
<evidence type="ECO:0000313" key="4">
    <source>
        <dbReference type="Proteomes" id="UP000009139"/>
    </source>
</evidence>
<keyword evidence="3" id="KW-1185">Reference proteome</keyword>
<dbReference type="EMBL" id="HE613800">
    <property type="protein sequence ID" value="CCE70508.1"/>
    <property type="molecule type" value="Genomic_DNA"/>
</dbReference>
<dbReference type="Proteomes" id="UP000009139">
    <property type="component" value="Chromosome"/>
</dbReference>
<sequence>MVSEFYEFLENKHYGETVLIENSSILGVEAILLLLIKHYRNKSIPVLIEDILDTFPLYLKHITLMGVKLDMSNVKVMKIGGSEDVGNITSKIKMESDPSMYLSRYGNEFQRVSPQENFIDIVLGFDRLFVLDSASSLTMEVLKAAKSYTLRKNRLAFYIVEKGMLENLSPSPLVILENLATSVLELSQDRNLLIIKFLKDPWAFRSGIKEISIPLEDIF</sequence>